<reference evidence="1" key="1">
    <citation type="journal article" date="2021" name="PeerJ">
        <title>Extensive microbial diversity within the chicken gut microbiome revealed by metagenomics and culture.</title>
        <authorList>
            <person name="Gilroy R."/>
            <person name="Ravi A."/>
            <person name="Getino M."/>
            <person name="Pursley I."/>
            <person name="Horton D.L."/>
            <person name="Alikhan N.F."/>
            <person name="Baker D."/>
            <person name="Gharbi K."/>
            <person name="Hall N."/>
            <person name="Watson M."/>
            <person name="Adriaenssens E.M."/>
            <person name="Foster-Nyarko E."/>
            <person name="Jarju S."/>
            <person name="Secka A."/>
            <person name="Antonio M."/>
            <person name="Oren A."/>
            <person name="Chaudhuri R.R."/>
            <person name="La Ragione R."/>
            <person name="Hildebrand F."/>
            <person name="Pallen M.J."/>
        </authorList>
    </citation>
    <scope>NUCLEOTIDE SEQUENCE</scope>
    <source>
        <strain evidence="1">ChiGjej1B1-14440</strain>
    </source>
</reference>
<accession>A0A9D1XPL0</accession>
<dbReference type="Proteomes" id="UP000886724">
    <property type="component" value="Unassembled WGS sequence"/>
</dbReference>
<name>A0A9D1XPL0_9FIRM</name>
<proteinExistence type="predicted"/>
<reference evidence="1" key="2">
    <citation type="submission" date="2021-04" db="EMBL/GenBank/DDBJ databases">
        <authorList>
            <person name="Gilroy R."/>
        </authorList>
    </citation>
    <scope>NUCLEOTIDE SEQUENCE</scope>
    <source>
        <strain evidence="1">ChiGjej1B1-14440</strain>
    </source>
</reference>
<dbReference type="EMBL" id="DXET01000152">
    <property type="protein sequence ID" value="HIX81695.1"/>
    <property type="molecule type" value="Genomic_DNA"/>
</dbReference>
<organism evidence="1 2">
    <name type="scientific">Candidatus Erysipelatoclostridium merdavium</name>
    <dbReference type="NCBI Taxonomy" id="2838566"/>
    <lineage>
        <taxon>Bacteria</taxon>
        <taxon>Bacillati</taxon>
        <taxon>Bacillota</taxon>
        <taxon>Erysipelotrichia</taxon>
        <taxon>Erysipelotrichales</taxon>
        <taxon>Erysipelotrichales incertae sedis</taxon>
    </lineage>
</organism>
<evidence type="ECO:0000313" key="2">
    <source>
        <dbReference type="Proteomes" id="UP000886724"/>
    </source>
</evidence>
<comment type="caution">
    <text evidence="1">The sequence shown here is derived from an EMBL/GenBank/DDBJ whole genome shotgun (WGS) entry which is preliminary data.</text>
</comment>
<protein>
    <submittedName>
        <fullName evidence="1">Uncharacterized protein</fullName>
    </submittedName>
</protein>
<evidence type="ECO:0000313" key="1">
    <source>
        <dbReference type="EMBL" id="HIX81695.1"/>
    </source>
</evidence>
<gene>
    <name evidence="1" type="ORF">H9980_06960</name>
</gene>
<sequence>MQLKTKFITYQELANALGCSYQQVAQVHSKRIIKAFHIDKKRLPKAGTLPLDLVEQYFDQSIDIKTNKKTI</sequence>
<dbReference type="AlphaFoldDB" id="A0A9D1XPL0"/>